<dbReference type="STRING" id="1214573.A0A0G2HVW9"/>
<evidence type="ECO:0000256" key="9">
    <source>
        <dbReference type="ARBA" id="ARBA00023136"/>
    </source>
</evidence>
<dbReference type="GO" id="GO:0042283">
    <property type="term" value="F:dolichyl pyrophosphate Glc1Man9GlcNAc2 alpha-1,3-glucosyltransferase activity"/>
    <property type="evidence" value="ECO:0007669"/>
    <property type="project" value="UniProtKB-EC"/>
</dbReference>
<dbReference type="EC" id="2.4.1.-" evidence="12"/>
<feature type="transmembrane region" description="Helical" evidence="12">
    <location>
        <begin position="510"/>
        <end position="537"/>
    </location>
</feature>
<evidence type="ECO:0000313" key="14">
    <source>
        <dbReference type="Proteomes" id="UP000034680"/>
    </source>
</evidence>
<dbReference type="PANTHER" id="PTHR12413:SF2">
    <property type="entry name" value="DOLICHYL PYROPHOSPHATE GLC1MAN9GLCNAC2 ALPHA-1,3-GLUCOSYLTRANSFERASE-RELATED"/>
    <property type="match status" value="1"/>
</dbReference>
<evidence type="ECO:0000256" key="10">
    <source>
        <dbReference type="ARBA" id="ARBA00044725"/>
    </source>
</evidence>
<dbReference type="GO" id="GO:0005789">
    <property type="term" value="C:endoplasmic reticulum membrane"/>
    <property type="evidence" value="ECO:0007669"/>
    <property type="project" value="UniProtKB-SubCell"/>
</dbReference>
<keyword evidence="4 12" id="KW-0328">Glycosyltransferase</keyword>
<evidence type="ECO:0000256" key="4">
    <source>
        <dbReference type="ARBA" id="ARBA00022676"/>
    </source>
</evidence>
<evidence type="ECO:0000256" key="8">
    <source>
        <dbReference type="ARBA" id="ARBA00022989"/>
    </source>
</evidence>
<dbReference type="EMBL" id="LCUC01000045">
    <property type="protein sequence ID" value="KKY38878.1"/>
    <property type="molecule type" value="Genomic_DNA"/>
</dbReference>
<comment type="similarity">
    <text evidence="3 12">Belongs to the ALG6/ALG8 glucosyltransferase family.</text>
</comment>
<feature type="transmembrane region" description="Helical" evidence="12">
    <location>
        <begin position="379"/>
        <end position="399"/>
    </location>
</feature>
<feature type="transmembrane region" description="Helical" evidence="12">
    <location>
        <begin position="133"/>
        <end position="152"/>
    </location>
</feature>
<evidence type="ECO:0000256" key="11">
    <source>
        <dbReference type="ARBA" id="ARBA00047346"/>
    </source>
</evidence>
<comment type="catalytic activity">
    <reaction evidence="11">
        <text>an alpha-D-Glc-(1-&gt;3)-alpha-D-Man-(1-&gt;2)-alpha-D-Man-(1-&gt;2)-alpha-D-Man-(1-&gt;3)-[alpha-D-Man-(1-&gt;2)-alpha-D-Man-(1-&gt;3)-[alpha-D-Man-(1-&gt;2)-alpha-D-Man-(1-&gt;6)]-alpha-D-Man-(1-&gt;6)]-beta-D-Man-(1-&gt;4)-beta-D-GlcNAc-(1-&gt;4)-alpha-D-GlcNAc-diphospho-di-trans,poly-cis-dolichol + a di-trans,poly-cis-dolichyl beta-D-glucosyl phosphate = an alpha-D-Glc-(1-&gt;3)-alpha-D-Glc-(1-&gt;3)-alpha-D-Man-(1-&gt;2)-alpha-D-Man-(1-&gt;2)-alpha-D-Man-(1-&gt;3)-[alpha-D-Man-(1-&gt;2)-alpha-D-Man-(1-&gt;3)-[alpha-D-Man-(1-&gt;2)-alpha-D-Man-(1-&gt;6)]-alpha-D-Man-(1-&gt;6)]-beta-D-Man-(1-&gt;4)-beta-D-GlcNAc-(1-&gt;4)-alpha-D-GlcNAc-diphospho-di-trans,poly-cis-dolichol + a di-trans,poly-cis-dolichyl phosphate + H(+)</text>
        <dbReference type="Rhea" id="RHEA:31307"/>
        <dbReference type="Rhea" id="RHEA-COMP:19498"/>
        <dbReference type="Rhea" id="RHEA-COMP:19502"/>
        <dbReference type="Rhea" id="RHEA-COMP:19521"/>
        <dbReference type="Rhea" id="RHEA-COMP:19522"/>
        <dbReference type="ChEBI" id="CHEBI:15378"/>
        <dbReference type="ChEBI" id="CHEBI:57525"/>
        <dbReference type="ChEBI" id="CHEBI:57683"/>
        <dbReference type="ChEBI" id="CHEBI:132521"/>
        <dbReference type="ChEBI" id="CHEBI:132522"/>
        <dbReference type="EC" id="2.4.1.265"/>
    </reaction>
    <physiologicalReaction direction="left-to-right" evidence="11">
        <dbReference type="Rhea" id="RHEA:31308"/>
    </physiologicalReaction>
</comment>
<organism evidence="13 14">
    <name type="scientific">Diaporthe ampelina</name>
    <dbReference type="NCBI Taxonomy" id="1214573"/>
    <lineage>
        <taxon>Eukaryota</taxon>
        <taxon>Fungi</taxon>
        <taxon>Dikarya</taxon>
        <taxon>Ascomycota</taxon>
        <taxon>Pezizomycotina</taxon>
        <taxon>Sordariomycetes</taxon>
        <taxon>Sordariomycetidae</taxon>
        <taxon>Diaporthales</taxon>
        <taxon>Diaporthaceae</taxon>
        <taxon>Diaporthe</taxon>
    </lineage>
</organism>
<gene>
    <name evidence="13" type="ORF">UCDDA912_g01139</name>
</gene>
<comment type="caution">
    <text evidence="13">The sequence shown here is derived from an EMBL/GenBank/DDBJ whole genome shotgun (WGS) entry which is preliminary data.</text>
</comment>
<dbReference type="GO" id="GO:0006488">
    <property type="term" value="P:dolichol-linked oligosaccharide biosynthetic process"/>
    <property type="evidence" value="ECO:0007669"/>
    <property type="project" value="EnsemblFungi"/>
</dbReference>
<dbReference type="UniPathway" id="UPA00378"/>
<evidence type="ECO:0000256" key="2">
    <source>
        <dbReference type="ARBA" id="ARBA00004922"/>
    </source>
</evidence>
<evidence type="ECO:0000256" key="1">
    <source>
        <dbReference type="ARBA" id="ARBA00004477"/>
    </source>
</evidence>
<accession>A0A0G2HVW9</accession>
<dbReference type="Proteomes" id="UP000034680">
    <property type="component" value="Unassembled WGS sequence"/>
</dbReference>
<sequence length="538" mass="60456">MDAVLASPQQLASSPKVLFTVDRTKSSFWPELKVLETTLDEAVDSCAVVATAFKVLLFPAYKSTDFEVHRNWLAITHNLPLREWYYEETSEWTLDYPPFFAYFEWVLSQVAKLVDPAMLKVYNLGYDSWETVYFQRASVLITELLLVYALQLFVDSSNGTTKRAAQAAAISILLSPGLLLIDHIHFQYNGCMYGLLIASLVLARKQSGLLGSGLAFAALLCMKHIYAYLAPAYFVYLLRVYCLSPKSIFRIQWLNCFKLGGGIAAILAAAVGPFALQDVGQLWQMKERLFPFGRGLCHAYWAPNVWALYSFSDRILIYLAPRLGLPVKSDALSSVTRGLIGDTSFAVLPDINPGICLMLTLVFMSPPLVKLFWKPTWDGFIGAVTLCGYASFLFGYHVHEKAVLLVIIPFSLIALKDRRYFGAFRPLAVAGHVSLFPLLFTPAEFPIKTIYAIFWLILFLMVFDRLARASGRPRFFLFDRCNTLYIAISIPLIAYCSLIHELVFGQSYEFLPLMFTSAYSALGVVGSWIGFNVVYFAS</sequence>
<dbReference type="OrthoDB" id="1689333at2759"/>
<feature type="transmembrane region" description="Helical" evidence="12">
    <location>
        <begin position="354"/>
        <end position="373"/>
    </location>
</feature>
<reference evidence="13 14" key="2">
    <citation type="submission" date="2015-05" db="EMBL/GenBank/DDBJ databases">
        <authorList>
            <person name="Morales-Cruz A."/>
            <person name="Amrine K.C."/>
            <person name="Cantu D."/>
        </authorList>
    </citation>
    <scope>NUCLEOTIDE SEQUENCE [LARGE SCALE GENOMIC DNA]</scope>
    <source>
        <strain evidence="13">DA912</strain>
    </source>
</reference>
<reference evidence="13 14" key="1">
    <citation type="submission" date="2015-05" db="EMBL/GenBank/DDBJ databases">
        <title>Distinctive expansion of gene families associated with plant cell wall degradation and secondary metabolism in the genomes of grapevine trunk pathogens.</title>
        <authorList>
            <person name="Lawrence D.P."/>
            <person name="Travadon R."/>
            <person name="Rolshausen P.E."/>
            <person name="Baumgartner K."/>
        </authorList>
    </citation>
    <scope>NUCLEOTIDE SEQUENCE [LARGE SCALE GENOMIC DNA]</scope>
    <source>
        <strain evidence="13">DA912</strain>
    </source>
</reference>
<dbReference type="Pfam" id="PF03155">
    <property type="entry name" value="Alg6_Alg8"/>
    <property type="match status" value="1"/>
</dbReference>
<protein>
    <recommendedName>
        <fullName evidence="12">Alpha-1,3-glucosyltransferase</fullName>
        <ecNumber evidence="12">2.4.1.-</ecNumber>
    </recommendedName>
</protein>
<proteinExistence type="inferred from homology"/>
<comment type="subcellular location">
    <subcellularLocation>
        <location evidence="1 12">Endoplasmic reticulum membrane</location>
        <topology evidence="1 12">Multi-pass membrane protein</topology>
    </subcellularLocation>
</comment>
<feature type="transmembrane region" description="Helical" evidence="12">
    <location>
        <begin position="484"/>
        <end position="504"/>
    </location>
</feature>
<comment type="pathway">
    <text evidence="2 12">Protein modification; protein glycosylation.</text>
</comment>
<evidence type="ECO:0000256" key="6">
    <source>
        <dbReference type="ARBA" id="ARBA00022692"/>
    </source>
</evidence>
<dbReference type="PANTHER" id="PTHR12413">
    <property type="entry name" value="DOLICHYL GLYCOSYLTRANSFERASE"/>
    <property type="match status" value="1"/>
</dbReference>
<evidence type="ECO:0000256" key="7">
    <source>
        <dbReference type="ARBA" id="ARBA00022824"/>
    </source>
</evidence>
<dbReference type="AlphaFoldDB" id="A0A0G2HVW9"/>
<keyword evidence="6 12" id="KW-0812">Transmembrane</keyword>
<feature type="transmembrane region" description="Helical" evidence="12">
    <location>
        <begin position="215"/>
        <end position="237"/>
    </location>
</feature>
<comment type="function">
    <text evidence="10">Dolichyl pyrophosphate Glc1Man9GlcNAc2 alpha-1,3-glucosyltransferase that operates in the biosynthetic pathway of dolichol-linked oligosaccharides, the glycan precursors employed in protein asparagine (N)-glycosylation. The assembly of dolichol-linked oligosaccharides begins on the cytosolic side of the endoplasmic reticulum membrane and finishes in its lumen. The sequential addition of sugars to dolichol pyrophosphate produces dolichol-linked oligosaccharides containing fourteen sugars, including two GlcNAcs, nine mannoses and three glucoses. Once assembled, the oligosaccharide is transferred from the lipid to nascent proteins by oligosaccharyltransferases. In the lumen of the endoplasmic reticulum, adds the second glucose residue from dolichyl phosphate glucose (Dol-P-Glc) onto the lipid-linked oligosaccharide intermediate Glc(1)Man(9)GlcNAc(2)-PP-Dol to produce Glc(2)Man(9)GlcNAc(2)-PP-Dol.</text>
</comment>
<feature type="transmembrane region" description="Helical" evidence="12">
    <location>
        <begin position="164"/>
        <end position="181"/>
    </location>
</feature>
<evidence type="ECO:0000256" key="3">
    <source>
        <dbReference type="ARBA" id="ARBA00008715"/>
    </source>
</evidence>
<keyword evidence="9 12" id="KW-0472">Membrane</keyword>
<feature type="transmembrane region" description="Helical" evidence="12">
    <location>
        <begin position="257"/>
        <end position="276"/>
    </location>
</feature>
<name>A0A0G2HVW9_9PEZI</name>
<keyword evidence="8 12" id="KW-1133">Transmembrane helix</keyword>
<dbReference type="InterPro" id="IPR004856">
    <property type="entry name" value="Glyco_trans_ALG6/ALG8"/>
</dbReference>
<feature type="transmembrane region" description="Helical" evidence="12">
    <location>
        <begin position="445"/>
        <end position="463"/>
    </location>
</feature>
<evidence type="ECO:0000256" key="5">
    <source>
        <dbReference type="ARBA" id="ARBA00022679"/>
    </source>
</evidence>
<evidence type="ECO:0000313" key="13">
    <source>
        <dbReference type="EMBL" id="KKY38878.1"/>
    </source>
</evidence>
<keyword evidence="7 12" id="KW-0256">Endoplasmic reticulum</keyword>
<evidence type="ECO:0000256" key="12">
    <source>
        <dbReference type="RuleBase" id="RU363110"/>
    </source>
</evidence>
<keyword evidence="5 12" id="KW-0808">Transferase</keyword>
<keyword evidence="14" id="KW-1185">Reference proteome</keyword>